<organism evidence="2 3">
    <name type="scientific">Dialister invisus</name>
    <dbReference type="NCBI Taxonomy" id="218538"/>
    <lineage>
        <taxon>Bacteria</taxon>
        <taxon>Bacillati</taxon>
        <taxon>Bacillota</taxon>
        <taxon>Negativicutes</taxon>
        <taxon>Veillonellales</taxon>
        <taxon>Veillonellaceae</taxon>
        <taxon>Dialister</taxon>
    </lineage>
</organism>
<gene>
    <name evidence="2" type="ORF">HXL70_09735</name>
</gene>
<dbReference type="EMBL" id="JABZMK010000159">
    <property type="protein sequence ID" value="MBF1130300.1"/>
    <property type="molecule type" value="Genomic_DNA"/>
</dbReference>
<keyword evidence="1" id="KW-1133">Transmembrane helix</keyword>
<keyword evidence="1" id="KW-0812">Transmembrane</keyword>
<accession>A0A930BCB1</accession>
<feature type="transmembrane region" description="Helical" evidence="1">
    <location>
        <begin position="28"/>
        <end position="50"/>
    </location>
</feature>
<dbReference type="AlphaFoldDB" id="A0A930BCB1"/>
<evidence type="ECO:0000313" key="2">
    <source>
        <dbReference type="EMBL" id="MBF1130300.1"/>
    </source>
</evidence>
<reference evidence="2" key="1">
    <citation type="submission" date="2020-04" db="EMBL/GenBank/DDBJ databases">
        <title>Deep metagenomics examines the oral microbiome during advanced dental caries in children, revealing novel taxa and co-occurrences with host molecules.</title>
        <authorList>
            <person name="Baker J.L."/>
            <person name="Morton J.T."/>
            <person name="Dinis M."/>
            <person name="Alvarez R."/>
            <person name="Tran N.C."/>
            <person name="Knight R."/>
            <person name="Edlund A."/>
        </authorList>
    </citation>
    <scope>NUCLEOTIDE SEQUENCE</scope>
    <source>
        <strain evidence="2">JCVI_32_bin.14</strain>
    </source>
</reference>
<evidence type="ECO:0000256" key="1">
    <source>
        <dbReference type="SAM" id="Phobius"/>
    </source>
</evidence>
<comment type="caution">
    <text evidence="2">The sequence shown here is derived from an EMBL/GenBank/DDBJ whole genome shotgun (WGS) entry which is preliminary data.</text>
</comment>
<dbReference type="Proteomes" id="UP000757890">
    <property type="component" value="Unassembled WGS sequence"/>
</dbReference>
<evidence type="ECO:0000313" key="3">
    <source>
        <dbReference type="Proteomes" id="UP000757890"/>
    </source>
</evidence>
<proteinExistence type="predicted"/>
<name>A0A930BCB1_9FIRM</name>
<keyword evidence="1" id="KW-0472">Membrane</keyword>
<protein>
    <submittedName>
        <fullName evidence="2">Uncharacterized protein</fullName>
    </submittedName>
</protein>
<sequence length="57" mass="6221">MSGEDKKLVSAALTDGKKNRKNHLARHVILSVLFLFAILFCSAIAAGLFFSHCFGII</sequence>